<dbReference type="Proteomes" id="UP000075320">
    <property type="component" value="Unassembled WGS sequence"/>
</dbReference>
<dbReference type="InterPro" id="IPR022272">
    <property type="entry name" value="Lipocalin_CS"/>
</dbReference>
<protein>
    <recommendedName>
        <fullName evidence="3">Lipocalin/cytosolic fatty-acid binding domain-containing protein</fullName>
    </recommendedName>
</protein>
<dbReference type="SUPFAM" id="SSF50814">
    <property type="entry name" value="Lipocalins"/>
    <property type="match status" value="1"/>
</dbReference>
<sequence length="193" mass="21744">MKLLIYSVLFSISFGLFAGFALAKDLPVVDHVDLTRYQGKWYEIGSIPQSFQKQCVGNTTAEYEIIPSGEVKVLNSCATKDGSRDSAEGRAKVVDNQTNAKLKVTFANIGGRWVYLFGGKYWIIKLDPNYQYVVVGHPSRDYGWILSRNPAMPIEKVRELAMYIKSQGYDICRFYTTPQPGGFKQKTSFCGPR</sequence>
<comment type="similarity">
    <text evidence="1 2">Belongs to the calycin superfamily. Lipocalin family.</text>
</comment>
<dbReference type="Gene3D" id="2.40.128.20">
    <property type="match status" value="1"/>
</dbReference>
<evidence type="ECO:0000259" key="3">
    <source>
        <dbReference type="Pfam" id="PF08212"/>
    </source>
</evidence>
<dbReference type="PANTHER" id="PTHR10612:SF34">
    <property type="entry name" value="APOLIPOPROTEIN D"/>
    <property type="match status" value="1"/>
</dbReference>
<dbReference type="CDD" id="cd19438">
    <property type="entry name" value="lipocalin_Blc-like"/>
    <property type="match status" value="1"/>
</dbReference>
<dbReference type="RefSeq" id="WP_061834084.1">
    <property type="nucleotide sequence ID" value="NZ_LUKE01000001.1"/>
</dbReference>
<keyword evidence="2" id="KW-0732">Signal</keyword>
<name>A0A150WQ16_BDEBC</name>
<dbReference type="Pfam" id="PF08212">
    <property type="entry name" value="Lipocalin_2"/>
    <property type="match status" value="1"/>
</dbReference>
<feature type="signal peptide" evidence="2">
    <location>
        <begin position="1"/>
        <end position="23"/>
    </location>
</feature>
<dbReference type="EMBL" id="LUKE01000001">
    <property type="protein sequence ID" value="KYG66520.1"/>
    <property type="molecule type" value="Genomic_DNA"/>
</dbReference>
<dbReference type="InterPro" id="IPR047202">
    <property type="entry name" value="Lipocalin_Blc-like_dom"/>
</dbReference>
<dbReference type="InterPro" id="IPR012674">
    <property type="entry name" value="Calycin"/>
</dbReference>
<evidence type="ECO:0000256" key="1">
    <source>
        <dbReference type="ARBA" id="ARBA00006889"/>
    </source>
</evidence>
<dbReference type="PROSITE" id="PS00213">
    <property type="entry name" value="LIPOCALIN"/>
    <property type="match status" value="1"/>
</dbReference>
<accession>A0A150WQ16</accession>
<evidence type="ECO:0000313" key="4">
    <source>
        <dbReference type="EMBL" id="KYG66520.1"/>
    </source>
</evidence>
<dbReference type="AlphaFoldDB" id="A0A150WQ16"/>
<dbReference type="OrthoDB" id="5292902at2"/>
<dbReference type="PANTHER" id="PTHR10612">
    <property type="entry name" value="APOLIPOPROTEIN D"/>
    <property type="match status" value="1"/>
</dbReference>
<dbReference type="InterPro" id="IPR022271">
    <property type="entry name" value="Lipocalin_ApoD"/>
</dbReference>
<keyword evidence="5" id="KW-1185">Reference proteome</keyword>
<organism evidence="4 5">
    <name type="scientific">Bdellovibrio bacteriovorus</name>
    <dbReference type="NCBI Taxonomy" id="959"/>
    <lineage>
        <taxon>Bacteria</taxon>
        <taxon>Pseudomonadati</taxon>
        <taxon>Bdellovibrionota</taxon>
        <taxon>Bdellovibrionia</taxon>
        <taxon>Bdellovibrionales</taxon>
        <taxon>Pseudobdellovibrionaceae</taxon>
        <taxon>Bdellovibrio</taxon>
    </lineage>
</organism>
<dbReference type="PIRSF" id="PIRSF036893">
    <property type="entry name" value="Lipocalin_ApoD"/>
    <property type="match status" value="1"/>
</dbReference>
<comment type="caution">
    <text evidence="4">The sequence shown here is derived from an EMBL/GenBank/DDBJ whole genome shotgun (WGS) entry which is preliminary data.</text>
</comment>
<reference evidence="4 5" key="1">
    <citation type="submission" date="2016-03" db="EMBL/GenBank/DDBJ databases">
        <authorList>
            <person name="Ploux O."/>
        </authorList>
    </citation>
    <scope>NUCLEOTIDE SEQUENCE [LARGE SCALE GENOMIC DNA]</scope>
    <source>
        <strain evidence="4 5">R0</strain>
    </source>
</reference>
<proteinExistence type="inferred from homology"/>
<evidence type="ECO:0000313" key="5">
    <source>
        <dbReference type="Proteomes" id="UP000075320"/>
    </source>
</evidence>
<feature type="domain" description="Lipocalin/cytosolic fatty-acid binding" evidence="3">
    <location>
        <begin position="32"/>
        <end position="179"/>
    </location>
</feature>
<dbReference type="InterPro" id="IPR000566">
    <property type="entry name" value="Lipocln_cytosolic_FA-bd_dom"/>
</dbReference>
<evidence type="ECO:0000256" key="2">
    <source>
        <dbReference type="PIRNR" id="PIRNR036893"/>
    </source>
</evidence>
<feature type="chain" id="PRO_5013437045" description="Lipocalin/cytosolic fatty-acid binding domain-containing protein" evidence="2">
    <location>
        <begin position="24"/>
        <end position="193"/>
    </location>
</feature>
<gene>
    <name evidence="4" type="ORF">AZI86_05595</name>
</gene>
<dbReference type="GO" id="GO:0006950">
    <property type="term" value="P:response to stress"/>
    <property type="evidence" value="ECO:0007669"/>
    <property type="project" value="UniProtKB-ARBA"/>
</dbReference>